<reference evidence="2" key="1">
    <citation type="submission" date="2020-05" db="EMBL/GenBank/DDBJ databases">
        <authorList>
            <person name="Brown S."/>
            <person name="Huntemann M."/>
            <person name="Clum A."/>
            <person name="Spunde A."/>
            <person name="Palaniappan K."/>
            <person name="Ritter S."/>
            <person name="Mikhailova N."/>
            <person name="Chen I.-M."/>
            <person name="Stamatis D."/>
            <person name="Reddy T."/>
            <person name="O'Malley R."/>
            <person name="Daum C."/>
            <person name="Shapiro N."/>
            <person name="Ivanova N."/>
            <person name="Kyrpides N."/>
            <person name="Woyke T."/>
        </authorList>
    </citation>
    <scope>NUCLEOTIDE SEQUENCE</scope>
    <source>
        <strain evidence="2">DJ080</strain>
    </source>
</reference>
<dbReference type="Proteomes" id="UP001193748">
    <property type="component" value="Unassembled WGS sequence"/>
</dbReference>
<comment type="caution">
    <text evidence="2">The sequence shown here is derived from an EMBL/GenBank/DDBJ whole genome shotgun (WGS) entry which is preliminary data.</text>
</comment>
<dbReference type="RefSeq" id="WP_171772213.1">
    <property type="nucleotide sequence ID" value="NZ_JABFUE010000001.1"/>
</dbReference>
<protein>
    <submittedName>
        <fullName evidence="2">Uncharacterized protein</fullName>
    </submittedName>
</protein>
<dbReference type="AlphaFoldDB" id="A0AAX0B9F5"/>
<gene>
    <name evidence="2" type="ORF">B0H41_005751</name>
</gene>
<accession>A0AAX0B9F5</accession>
<organism evidence="2 3">
    <name type="scientific">Clostridium beijerinckii</name>
    <name type="common">Clostridium MP</name>
    <dbReference type="NCBI Taxonomy" id="1520"/>
    <lineage>
        <taxon>Bacteria</taxon>
        <taxon>Bacillati</taxon>
        <taxon>Bacillota</taxon>
        <taxon>Clostridia</taxon>
        <taxon>Eubacteriales</taxon>
        <taxon>Clostridiaceae</taxon>
        <taxon>Clostridium</taxon>
    </lineage>
</organism>
<name>A0AAX0B9F5_CLOBE</name>
<evidence type="ECO:0000256" key="1">
    <source>
        <dbReference type="SAM" id="SignalP"/>
    </source>
</evidence>
<feature type="signal peptide" evidence="1">
    <location>
        <begin position="1"/>
        <end position="25"/>
    </location>
</feature>
<reference evidence="2" key="2">
    <citation type="journal article" date="2022" name="Nat. Biotechnol.">
        <title>Carbon-negative production of acetone and isopropanol by gas fermentation at industrial pilot scale.</title>
        <authorList>
            <person name="Liew F.E."/>
            <person name="Nogle R."/>
            <person name="Abdalla T."/>
            <person name="Rasor B.J."/>
            <person name="Canter C."/>
            <person name="Jensen R.O."/>
            <person name="Wang L."/>
            <person name="Strutz J."/>
            <person name="Chirania P."/>
            <person name="De Tissera S."/>
            <person name="Mueller A.P."/>
            <person name="Ruan Z."/>
            <person name="Gao A."/>
            <person name="Tran L."/>
            <person name="Engle N.L."/>
            <person name="Bromley J.C."/>
            <person name="Daniell J."/>
            <person name="Conrado R."/>
            <person name="Tschaplinski T.J."/>
            <person name="Giannone R.J."/>
            <person name="Hettich R.L."/>
            <person name="Karim A.S."/>
            <person name="Simpson S.D."/>
            <person name="Brown S.D."/>
            <person name="Leang C."/>
            <person name="Jewett M.C."/>
            <person name="Kopke M."/>
        </authorList>
    </citation>
    <scope>NUCLEOTIDE SEQUENCE</scope>
    <source>
        <strain evidence="2">DJ080</strain>
    </source>
</reference>
<keyword evidence="1" id="KW-0732">Signal</keyword>
<evidence type="ECO:0000313" key="2">
    <source>
        <dbReference type="EMBL" id="NRT92072.1"/>
    </source>
</evidence>
<dbReference type="EMBL" id="JABSWW010000001">
    <property type="protein sequence ID" value="NRT92072.1"/>
    <property type="molecule type" value="Genomic_DNA"/>
</dbReference>
<feature type="chain" id="PRO_5043824573" evidence="1">
    <location>
        <begin position="26"/>
        <end position="212"/>
    </location>
</feature>
<sequence length="212" mass="23630">MKLNKKIIASIACAMTLMTAFPAFATTTASGITTKSKTLDINNIDIDKLSKDNNVDPNELRASIEKSLKSHRFSPFSGVKVKNNAKQTSSKKVNNDIKLDDYHGYCSQYNQNSTAYTDTQTASGNSPYIGIVAVHHDSSGTPYIPFGTKIYYSNSVSIQGDDYNSFDVEDTGDPNFVQSDYWTDIYFGQPTYDNEQAALNYGNNLVDYHYWL</sequence>
<evidence type="ECO:0000313" key="3">
    <source>
        <dbReference type="Proteomes" id="UP001193748"/>
    </source>
</evidence>
<proteinExistence type="predicted"/>